<dbReference type="InterPro" id="IPR024408">
    <property type="entry name" value="Muramidase"/>
</dbReference>
<dbReference type="RefSeq" id="WP_268609504.1">
    <property type="nucleotide sequence ID" value="NZ_CP113797.1"/>
</dbReference>
<dbReference type="Pfam" id="PF01471">
    <property type="entry name" value="PG_binding_1"/>
    <property type="match status" value="1"/>
</dbReference>
<dbReference type="InterPro" id="IPR036366">
    <property type="entry name" value="PGBDSf"/>
</dbReference>
<evidence type="ECO:0000259" key="1">
    <source>
        <dbReference type="Pfam" id="PF01471"/>
    </source>
</evidence>
<accession>A0A9E8ZAP6</accession>
<gene>
    <name evidence="3" type="ORF">OXH18_21440</name>
</gene>
<sequence length="279" mass="31292">MKLADLIHHDTTIDFRTLQTDTELLEEIQARLASLRFYPPTDIDGLYGPLTKAALAKFCDAFKLDSMRHQRFGKAFAKHLLHATSPKDSGQKPSNVKVLTDADYHRAADRLAVEVAAIRAIVAVETEGSGFLPDGRPKILFERHWFWSLTPLPVSQTRPDLSNPEPGGYLGGVHEWERLNAAIQFDRPAALKAASWGLGQILGVNHELAGYKDIEAFVQAMHDSEGKQLDAMMNFIIHQDLVKALQHQDWKTFARVYNGPAGVGVYDLRLAKMFKQYQT</sequence>
<protein>
    <submittedName>
        <fullName evidence="3">N-acetylmuramidase domain-containing protein</fullName>
    </submittedName>
</protein>
<name>A0A9E8ZAP6_9CYAN</name>
<proteinExistence type="predicted"/>
<dbReference type="SUPFAM" id="SSF47090">
    <property type="entry name" value="PGBD-like"/>
    <property type="match status" value="1"/>
</dbReference>
<feature type="domain" description="Peptidoglycan binding-like" evidence="1">
    <location>
        <begin position="24"/>
        <end position="58"/>
    </location>
</feature>
<dbReference type="Gene3D" id="1.10.101.10">
    <property type="entry name" value="PGBD-like superfamily/PGBD"/>
    <property type="match status" value="1"/>
</dbReference>
<dbReference type="InterPro" id="IPR002477">
    <property type="entry name" value="Peptidoglycan-bd-like"/>
</dbReference>
<reference evidence="3" key="1">
    <citation type="submission" date="2022-12" db="EMBL/GenBank/DDBJ databases">
        <title>Polyphasic identification of a Novel Hot-Spring Cyanobacterium Ocullathermofonsia sinensis gen nov. sp. nov. and Genomic Insights on its Adaptations to the Thermal Habitat.</title>
        <authorList>
            <person name="Daroch M."/>
            <person name="Tang J."/>
            <person name="Jiang Y."/>
        </authorList>
    </citation>
    <scope>NUCLEOTIDE SEQUENCE</scope>
    <source>
        <strain evidence="3">PKUAC-SCTA174</strain>
    </source>
</reference>
<dbReference type="KEGG" id="tsin:OXH18_21440"/>
<dbReference type="InterPro" id="IPR036365">
    <property type="entry name" value="PGBD-like_sf"/>
</dbReference>
<evidence type="ECO:0000259" key="2">
    <source>
        <dbReference type="Pfam" id="PF11860"/>
    </source>
</evidence>
<feature type="domain" description="N-acetylmuramidase" evidence="2">
    <location>
        <begin position="114"/>
        <end position="278"/>
    </location>
</feature>
<keyword evidence="4" id="KW-1185">Reference proteome</keyword>
<dbReference type="Pfam" id="PF11860">
    <property type="entry name" value="Muramidase"/>
    <property type="match status" value="1"/>
</dbReference>
<organism evidence="3 4">
    <name type="scientific">Thermocoleostomius sinensis A174</name>
    <dbReference type="NCBI Taxonomy" id="2016057"/>
    <lineage>
        <taxon>Bacteria</taxon>
        <taxon>Bacillati</taxon>
        <taxon>Cyanobacteriota</taxon>
        <taxon>Cyanophyceae</taxon>
        <taxon>Oculatellales</taxon>
        <taxon>Oculatellaceae</taxon>
        <taxon>Thermocoleostomius</taxon>
    </lineage>
</organism>
<evidence type="ECO:0000313" key="3">
    <source>
        <dbReference type="EMBL" id="WAL59710.1"/>
    </source>
</evidence>
<evidence type="ECO:0000313" key="4">
    <source>
        <dbReference type="Proteomes" id="UP001163152"/>
    </source>
</evidence>
<dbReference type="EMBL" id="CP113797">
    <property type="protein sequence ID" value="WAL59710.1"/>
    <property type="molecule type" value="Genomic_DNA"/>
</dbReference>
<dbReference type="Proteomes" id="UP001163152">
    <property type="component" value="Chromosome"/>
</dbReference>
<dbReference type="AlphaFoldDB" id="A0A9E8ZAP6"/>